<protein>
    <submittedName>
        <fullName evidence="4">Uncharacterized protein</fullName>
    </submittedName>
</protein>
<reference evidence="4" key="3">
    <citation type="submission" date="2025-08" db="UniProtKB">
        <authorList>
            <consortium name="RefSeq"/>
        </authorList>
    </citation>
    <scope>IDENTIFICATION</scope>
    <source>
        <strain evidence="4">NI907</strain>
    </source>
</reference>
<evidence type="ECO:0000313" key="3">
    <source>
        <dbReference type="Proteomes" id="UP000515153"/>
    </source>
</evidence>
<name>A0A6P8B5I8_PYRGI</name>
<gene>
    <name evidence="4" type="ORF">PgNI_06568</name>
</gene>
<feature type="region of interest" description="Disordered" evidence="1">
    <location>
        <begin position="144"/>
        <end position="167"/>
    </location>
</feature>
<proteinExistence type="predicted"/>
<dbReference type="GeneID" id="41961500"/>
<accession>A0A6P8B5I8</accession>
<organism evidence="3 4">
    <name type="scientific">Pyricularia grisea</name>
    <name type="common">Crabgrass-specific blast fungus</name>
    <name type="synonym">Magnaporthe grisea</name>
    <dbReference type="NCBI Taxonomy" id="148305"/>
    <lineage>
        <taxon>Eukaryota</taxon>
        <taxon>Fungi</taxon>
        <taxon>Dikarya</taxon>
        <taxon>Ascomycota</taxon>
        <taxon>Pezizomycotina</taxon>
        <taxon>Sordariomycetes</taxon>
        <taxon>Sordariomycetidae</taxon>
        <taxon>Magnaporthales</taxon>
        <taxon>Pyriculariaceae</taxon>
        <taxon>Pyricularia</taxon>
    </lineage>
</organism>
<evidence type="ECO:0000256" key="1">
    <source>
        <dbReference type="SAM" id="MobiDB-lite"/>
    </source>
</evidence>
<dbReference type="Proteomes" id="UP000515153">
    <property type="component" value="Chromosome I"/>
</dbReference>
<dbReference type="KEGG" id="pgri:PgNI_06568"/>
<reference evidence="4" key="2">
    <citation type="submission" date="2019-10" db="EMBL/GenBank/DDBJ databases">
        <authorList>
            <consortium name="NCBI Genome Project"/>
        </authorList>
    </citation>
    <scope>NUCLEOTIDE SEQUENCE</scope>
    <source>
        <strain evidence="4">NI907</strain>
    </source>
</reference>
<dbReference type="AlphaFoldDB" id="A0A6P8B5I8"/>
<keyword evidence="3" id="KW-1185">Reference proteome</keyword>
<reference evidence="3 4" key="1">
    <citation type="journal article" date="2019" name="Mol. Biol. Evol.">
        <title>Blast fungal genomes show frequent chromosomal changes, gene gains and losses, and effector gene turnover.</title>
        <authorList>
            <person name="Gomez Luciano L.B."/>
            <person name="Jason Tsai I."/>
            <person name="Chuma I."/>
            <person name="Tosa Y."/>
            <person name="Chen Y.H."/>
            <person name="Li J.Y."/>
            <person name="Li M.Y."/>
            <person name="Jade Lu M.Y."/>
            <person name="Nakayashiki H."/>
            <person name="Li W.H."/>
        </authorList>
    </citation>
    <scope>NUCLEOTIDE SEQUENCE [LARGE SCALE GENOMIC DNA]</scope>
    <source>
        <strain evidence="3 4">NI907</strain>
    </source>
</reference>
<dbReference type="RefSeq" id="XP_030982289.1">
    <property type="nucleotide sequence ID" value="XM_031126591.1"/>
</dbReference>
<keyword evidence="2" id="KW-0732">Signal</keyword>
<evidence type="ECO:0000256" key="2">
    <source>
        <dbReference type="SAM" id="SignalP"/>
    </source>
</evidence>
<feature type="signal peptide" evidence="2">
    <location>
        <begin position="1"/>
        <end position="18"/>
    </location>
</feature>
<evidence type="ECO:0000313" key="4">
    <source>
        <dbReference type="RefSeq" id="XP_030982289.1"/>
    </source>
</evidence>
<sequence length="203" mass="22151">MILERFLLALQTVCSVQASSPFRAMSFVGGSWQTAAVRTLGRKCAINIELWSEKEMKALVEFNSEAATDASLQIPAAAPLNHKLRAPKTANLGRGSSCGVKNQPGRPLGVTRLTELMTFKSRSSTPCALTEDTRSLGCHSLGPASAAGSSDHAVGLPDVHHGRRKHRYRNRRVEHKIHNQATLRLNAGGQLNRRVRSVPPRRT</sequence>
<feature type="chain" id="PRO_5027701525" evidence="2">
    <location>
        <begin position="19"/>
        <end position="203"/>
    </location>
</feature>